<dbReference type="Proteomes" id="UP000184121">
    <property type="component" value="Unassembled WGS sequence"/>
</dbReference>
<protein>
    <recommendedName>
        <fullName evidence="1">pEK499-p136 HEPN domain-containing protein</fullName>
    </recommendedName>
</protein>
<dbReference type="STRING" id="29534.SAMN05444366_0315"/>
<proteinExistence type="predicted"/>
<reference evidence="3" key="1">
    <citation type="submission" date="2016-11" db="EMBL/GenBank/DDBJ databases">
        <authorList>
            <person name="Varghese N."/>
            <person name="Submissions S."/>
        </authorList>
    </citation>
    <scope>NUCLEOTIDE SEQUENCE [LARGE SCALE GENOMIC DNA]</scope>
    <source>
        <strain evidence="3">DSM 1811</strain>
    </source>
</reference>
<evidence type="ECO:0000313" key="3">
    <source>
        <dbReference type="Proteomes" id="UP000184121"/>
    </source>
</evidence>
<dbReference type="EMBL" id="FRBY01000001">
    <property type="protein sequence ID" value="SHL31252.1"/>
    <property type="molecule type" value="Genomic_DNA"/>
</dbReference>
<gene>
    <name evidence="2" type="ORF">SAMN05444366_0315</name>
</gene>
<feature type="domain" description="pEK499-p136 HEPN" evidence="1">
    <location>
        <begin position="56"/>
        <end position="150"/>
    </location>
</feature>
<name>A0A1M6ZLA6_9FLAO</name>
<dbReference type="Pfam" id="PF18736">
    <property type="entry name" value="pEK499_p136"/>
    <property type="match status" value="1"/>
</dbReference>
<dbReference type="AlphaFoldDB" id="A0A1M6ZLA6"/>
<dbReference type="OrthoDB" id="1354973at2"/>
<organism evidence="2 3">
    <name type="scientific">Flavobacterium saccharophilum</name>
    <dbReference type="NCBI Taxonomy" id="29534"/>
    <lineage>
        <taxon>Bacteria</taxon>
        <taxon>Pseudomonadati</taxon>
        <taxon>Bacteroidota</taxon>
        <taxon>Flavobacteriia</taxon>
        <taxon>Flavobacteriales</taxon>
        <taxon>Flavobacteriaceae</taxon>
        <taxon>Flavobacterium</taxon>
    </lineage>
</organism>
<sequence>MYSAEEDLIIQSYFTIAFLAELNNNNFLRSNAYKEMNFQDSYIKANLPSIGIGNHGTIIQTLYSILVLPKELISNKFPKEFSDLNVFLKLNTVSAQTTYNADSINIDYLRHIRNSVAHGKVSFENDLVVFNDINSRTNEICEIKITLQNFGLFIGELQKIFLAFIEYLKNKK</sequence>
<accession>A0A1M6ZLA6</accession>
<dbReference type="RefSeq" id="WP_072969904.1">
    <property type="nucleotide sequence ID" value="NZ_FRBY01000001.1"/>
</dbReference>
<dbReference type="InterPro" id="IPR041318">
    <property type="entry name" value="pEK499_p136"/>
</dbReference>
<evidence type="ECO:0000313" key="2">
    <source>
        <dbReference type="EMBL" id="SHL31252.1"/>
    </source>
</evidence>
<keyword evidence="3" id="KW-1185">Reference proteome</keyword>
<evidence type="ECO:0000259" key="1">
    <source>
        <dbReference type="Pfam" id="PF18736"/>
    </source>
</evidence>